<dbReference type="Proteomes" id="UP000325292">
    <property type="component" value="Chromosome"/>
</dbReference>
<organism evidence="1 2">
    <name type="scientific">Sulfobacillus thermotolerans</name>
    <dbReference type="NCBI Taxonomy" id="338644"/>
    <lineage>
        <taxon>Bacteria</taxon>
        <taxon>Bacillati</taxon>
        <taxon>Bacillota</taxon>
        <taxon>Clostridia</taxon>
        <taxon>Eubacteriales</taxon>
        <taxon>Clostridiales Family XVII. Incertae Sedis</taxon>
        <taxon>Sulfobacillus</taxon>
    </lineage>
</organism>
<dbReference type="RefSeq" id="WP_103376598.1">
    <property type="nucleotide sequence ID" value="NZ_CP133983.1"/>
</dbReference>
<protein>
    <submittedName>
        <fullName evidence="1">Uncharacterized protein</fullName>
    </submittedName>
</protein>
<evidence type="ECO:0000313" key="1">
    <source>
        <dbReference type="EMBL" id="AUW94211.1"/>
    </source>
</evidence>
<gene>
    <name evidence="1" type="ORF">BXT84_09835</name>
</gene>
<evidence type="ECO:0000313" key="2">
    <source>
        <dbReference type="Proteomes" id="UP000325292"/>
    </source>
</evidence>
<keyword evidence="2" id="KW-1185">Reference proteome</keyword>
<name>A0ABM6RS45_9FIRM</name>
<proteinExistence type="predicted"/>
<sequence length="95" mass="10981">MRLFNVEQQLEERFEAFLEPRIERWFRKFLDSPAGEELISGILADVMVSWMRPGSSEGHSYLEGIVLDLVGRLKDNPEFRTRLLAIVTAKESPKS</sequence>
<accession>A0ABM6RS45</accession>
<dbReference type="EMBL" id="CP019454">
    <property type="protein sequence ID" value="AUW94211.1"/>
    <property type="molecule type" value="Genomic_DNA"/>
</dbReference>
<reference evidence="1 2" key="1">
    <citation type="journal article" date="2019" name="Sci. Rep.">
        <title>Sulfobacillus thermotolerans: new insights into resistance and metabolic capacities of acidophilic chemolithotrophs.</title>
        <authorList>
            <person name="Panyushkina A.E."/>
            <person name="Babenko V.V."/>
            <person name="Nikitina A.S."/>
            <person name="Selezneva O.V."/>
            <person name="Tsaplina I.A."/>
            <person name="Letarova M.A."/>
            <person name="Kostryukova E.S."/>
            <person name="Letarov A.V."/>
        </authorList>
    </citation>
    <scope>NUCLEOTIDE SEQUENCE [LARGE SCALE GENOMIC DNA]</scope>
    <source>
        <strain evidence="1 2">Kr1</strain>
    </source>
</reference>